<dbReference type="Pfam" id="PF03923">
    <property type="entry name" value="Lipoprotein_16"/>
    <property type="match status" value="1"/>
</dbReference>
<protein>
    <recommendedName>
        <fullName evidence="4">Lipoprotein</fullName>
    </recommendedName>
</protein>
<name>A0A5Q0TGQ9_9VIBR</name>
<keyword evidence="1" id="KW-0732">Signal</keyword>
<keyword evidence="3" id="KW-1185">Reference proteome</keyword>
<sequence>MNFIKPKKFKTLLAISATVMLSACASISQNDLVNLVPSSTLSANQIVSGKTFALTSQDIRTAQYIAEIKMDGQEQVQPLHAKQNVREAYANAIYQQFYSQGFAKTKNSNNTLNVKVVDSVVKVAQQPVKYAIDGKVTIQITAETPNGKFVKSYQGSGTKTGSFTADTKDIEEVLNRVSSNVLANIAKDSELTNYMKGNF</sequence>
<organism evidence="2 3">
    <name type="scientific">Vibrio algicola</name>
    <dbReference type="NCBI Taxonomy" id="2662262"/>
    <lineage>
        <taxon>Bacteria</taxon>
        <taxon>Pseudomonadati</taxon>
        <taxon>Pseudomonadota</taxon>
        <taxon>Gammaproteobacteria</taxon>
        <taxon>Vibrionales</taxon>
        <taxon>Vibrionaceae</taxon>
        <taxon>Vibrio</taxon>
    </lineage>
</organism>
<dbReference type="InterPro" id="IPR005619">
    <property type="entry name" value="Uncharacterised_YajG"/>
</dbReference>
<evidence type="ECO:0000313" key="3">
    <source>
        <dbReference type="Proteomes" id="UP000348942"/>
    </source>
</evidence>
<feature type="chain" id="PRO_5024417939" description="Lipoprotein" evidence="1">
    <location>
        <begin position="26"/>
        <end position="199"/>
    </location>
</feature>
<gene>
    <name evidence="2" type="ORF">GFB47_03065</name>
</gene>
<evidence type="ECO:0008006" key="4">
    <source>
        <dbReference type="Google" id="ProtNLM"/>
    </source>
</evidence>
<evidence type="ECO:0000313" key="2">
    <source>
        <dbReference type="EMBL" id="QGA64489.1"/>
    </source>
</evidence>
<accession>A0A5Q0TGQ9</accession>
<proteinExistence type="predicted"/>
<dbReference type="Proteomes" id="UP000348942">
    <property type="component" value="Chromosome 1"/>
</dbReference>
<dbReference type="AlphaFoldDB" id="A0A5Q0TGQ9"/>
<dbReference type="PROSITE" id="PS51257">
    <property type="entry name" value="PROKAR_LIPOPROTEIN"/>
    <property type="match status" value="1"/>
</dbReference>
<dbReference type="RefSeq" id="WP_153446471.1">
    <property type="nucleotide sequence ID" value="NZ_CP045699.1"/>
</dbReference>
<reference evidence="2 3" key="1">
    <citation type="submission" date="2019-10" db="EMBL/GenBank/DDBJ databases">
        <title>Vibrio sp. nov., isolated from Coralline algae surface.</title>
        <authorList>
            <person name="Geng Y."/>
            <person name="Zhang X."/>
        </authorList>
    </citation>
    <scope>NUCLEOTIDE SEQUENCE [LARGE SCALE GENOMIC DNA]</scope>
    <source>
        <strain evidence="2 3">SM1977</strain>
    </source>
</reference>
<dbReference type="EMBL" id="CP045699">
    <property type="protein sequence ID" value="QGA64489.1"/>
    <property type="molecule type" value="Genomic_DNA"/>
</dbReference>
<feature type="signal peptide" evidence="1">
    <location>
        <begin position="1"/>
        <end position="25"/>
    </location>
</feature>
<evidence type="ECO:0000256" key="1">
    <source>
        <dbReference type="SAM" id="SignalP"/>
    </source>
</evidence>